<evidence type="ECO:0000313" key="1">
    <source>
        <dbReference type="EMBL" id="KHN69850.1"/>
    </source>
</evidence>
<dbReference type="RefSeq" id="XP_014563892.1">
    <property type="nucleotide sequence ID" value="XM_014708406.1"/>
</dbReference>
<dbReference type="EMBL" id="JOKQ01000004">
    <property type="protein sequence ID" value="KHN69850.1"/>
    <property type="molecule type" value="Genomic_DNA"/>
</dbReference>
<evidence type="ECO:0000313" key="2">
    <source>
        <dbReference type="Proteomes" id="UP000031056"/>
    </source>
</evidence>
<reference evidence="1 2" key="1">
    <citation type="journal article" date="2014" name="MBio">
        <title>The Ordospora colligata genome; evolution of extreme reduction in microsporidia and host-to-parasite horizontal gene transfer.</title>
        <authorList>
            <person name="Pombert J.-F."/>
            <person name="Haag K.L."/>
            <person name="Beidas S."/>
            <person name="Ebert D."/>
            <person name="Keeling P.J."/>
        </authorList>
    </citation>
    <scope>NUCLEOTIDE SEQUENCE [LARGE SCALE GENOMIC DNA]</scope>
    <source>
        <strain evidence="1 2">OC4</strain>
    </source>
</reference>
<comment type="caution">
    <text evidence="1">The sequence shown here is derived from an EMBL/GenBank/DDBJ whole genome shotgun (WGS) entry which is preliminary data.</text>
</comment>
<dbReference type="AlphaFoldDB" id="A0A0B2ULK0"/>
<dbReference type="InParanoid" id="A0A0B2ULK0"/>
<sequence>MCAFDGVRNTGSMNEYGYINIVSKAIHEGNENQQTCIKKQYAPNYALNKLKLNIESMFEGDRKFHESK</sequence>
<name>A0A0B2ULK0_9MICR</name>
<keyword evidence="2" id="KW-1185">Reference proteome</keyword>
<accession>A0A0B2ULK0</accession>
<dbReference type="GeneID" id="26261482"/>
<proteinExistence type="predicted"/>
<dbReference type="VEuPathDB" id="MicrosporidiaDB:M896_040430"/>
<dbReference type="Proteomes" id="UP000031056">
    <property type="component" value="Unassembled WGS sequence"/>
</dbReference>
<gene>
    <name evidence="1" type="ORF">M896_040430</name>
</gene>
<protein>
    <submittedName>
        <fullName evidence="1">Uncharacterized protein</fullName>
    </submittedName>
</protein>
<dbReference type="HOGENOM" id="CLU_2794606_0_0_1"/>
<organism evidence="1 2">
    <name type="scientific">Ordospora colligata OC4</name>
    <dbReference type="NCBI Taxonomy" id="1354746"/>
    <lineage>
        <taxon>Eukaryota</taxon>
        <taxon>Fungi</taxon>
        <taxon>Fungi incertae sedis</taxon>
        <taxon>Microsporidia</taxon>
        <taxon>Ordosporidae</taxon>
        <taxon>Ordospora</taxon>
    </lineage>
</organism>